<evidence type="ECO:0000256" key="1">
    <source>
        <dbReference type="SAM" id="MobiDB-lite"/>
    </source>
</evidence>
<evidence type="ECO:0008006" key="4">
    <source>
        <dbReference type="Google" id="ProtNLM"/>
    </source>
</evidence>
<protein>
    <recommendedName>
        <fullName evidence="4">Peptidase A2 domain-containing protein</fullName>
    </recommendedName>
</protein>
<proteinExistence type="predicted"/>
<sequence>MSNPPAPNAQQQGAPAAPVFINSSIPFPEPLMEQLPERVQIATFKSALGPSARKIFNLWPLQPADKDTVAKCLTALSTYMIPQKNVKLVRYEFSQLRQESGDGAGEAESMSGFINRARAMVKECNYGDLEDEMLRDKIITGIRDMSLKKKMIETENLTSVRVIEMCQAEEATRFEMERNRLLGAEQHSVNKIAGDRHQNKRCSFCGKAYHTNLLDCPARGATCNYCQLKNHYETVCKKRKEDEKKQSSSTKKRNRKQVNTVEEPERTKKDDALLKTSIIFLDKNKQESRVQCILDSGATCNVIGESNAKKIIGKKHLQLDDQRAVLKVFGGGKFRSLGRTIIDCVHNGSRYKAVFQVVDFEQMPLLSLKTCLQLKLIQLCFSVTEEQKLSAKQITDRYPEVFSGLGKLEGQVHLDVDKSVLPVVQHPRRIAVTLREPLRQELENLEKLGVVAKEDRHTDW</sequence>
<accession>A0ABD1CXC8</accession>
<dbReference type="Proteomes" id="UP001562425">
    <property type="component" value="Unassembled WGS sequence"/>
</dbReference>
<feature type="non-terminal residue" evidence="2">
    <location>
        <position position="460"/>
    </location>
</feature>
<dbReference type="AlphaFoldDB" id="A0ABD1CXC8"/>
<name>A0ABD1CXC8_CULPP</name>
<gene>
    <name evidence="2" type="ORF">pipiens_014007</name>
</gene>
<reference evidence="2 3" key="1">
    <citation type="submission" date="2024-05" db="EMBL/GenBank/DDBJ databases">
        <title>Culex pipiens pipiens assembly and annotation.</title>
        <authorList>
            <person name="Alout H."/>
            <person name="Durand T."/>
        </authorList>
    </citation>
    <scope>NUCLEOTIDE SEQUENCE [LARGE SCALE GENOMIC DNA]</scope>
    <source>
        <strain evidence="2">HA-2024</strain>
        <tissue evidence="2">Whole body</tissue>
    </source>
</reference>
<dbReference type="EMBL" id="JBEHCU010009005">
    <property type="protein sequence ID" value="KAL1380687.1"/>
    <property type="molecule type" value="Genomic_DNA"/>
</dbReference>
<dbReference type="InterPro" id="IPR050951">
    <property type="entry name" value="Retrovirus_Pol_polyprotein"/>
</dbReference>
<organism evidence="2 3">
    <name type="scientific">Culex pipiens pipiens</name>
    <name type="common">Northern house mosquito</name>
    <dbReference type="NCBI Taxonomy" id="38569"/>
    <lineage>
        <taxon>Eukaryota</taxon>
        <taxon>Metazoa</taxon>
        <taxon>Ecdysozoa</taxon>
        <taxon>Arthropoda</taxon>
        <taxon>Hexapoda</taxon>
        <taxon>Insecta</taxon>
        <taxon>Pterygota</taxon>
        <taxon>Neoptera</taxon>
        <taxon>Endopterygota</taxon>
        <taxon>Diptera</taxon>
        <taxon>Nematocera</taxon>
        <taxon>Culicoidea</taxon>
        <taxon>Culicidae</taxon>
        <taxon>Culicinae</taxon>
        <taxon>Culicini</taxon>
        <taxon>Culex</taxon>
        <taxon>Culex</taxon>
    </lineage>
</organism>
<dbReference type="PANTHER" id="PTHR37984">
    <property type="entry name" value="PROTEIN CBG26694"/>
    <property type="match status" value="1"/>
</dbReference>
<feature type="region of interest" description="Disordered" evidence="1">
    <location>
        <begin position="239"/>
        <end position="266"/>
    </location>
</feature>
<evidence type="ECO:0000313" key="2">
    <source>
        <dbReference type="EMBL" id="KAL1380687.1"/>
    </source>
</evidence>
<dbReference type="PANTHER" id="PTHR37984:SF8">
    <property type="entry name" value="CCHC-TYPE DOMAIN-CONTAINING PROTEIN"/>
    <property type="match status" value="1"/>
</dbReference>
<dbReference type="CDD" id="cd05481">
    <property type="entry name" value="retropepsin_like_LTR_1"/>
    <property type="match status" value="1"/>
</dbReference>
<keyword evidence="3" id="KW-1185">Reference proteome</keyword>
<comment type="caution">
    <text evidence="2">The sequence shown here is derived from an EMBL/GenBank/DDBJ whole genome shotgun (WGS) entry which is preliminary data.</text>
</comment>
<evidence type="ECO:0000313" key="3">
    <source>
        <dbReference type="Proteomes" id="UP001562425"/>
    </source>
</evidence>